<dbReference type="EMBL" id="JAAGNN010000014">
    <property type="protein sequence ID" value="KAF4080620.1"/>
    <property type="molecule type" value="Genomic_DNA"/>
</dbReference>
<feature type="compositionally biased region" description="Low complexity" evidence="1">
    <location>
        <begin position="114"/>
        <end position="128"/>
    </location>
</feature>
<feature type="domain" description="UMA" evidence="2">
    <location>
        <begin position="139"/>
        <end position="187"/>
    </location>
</feature>
<dbReference type="AlphaFoldDB" id="A0A7J6ADD1"/>
<reference evidence="3 4" key="1">
    <citation type="submission" date="2020-02" db="EMBL/GenBank/DDBJ databases">
        <title>A chromosome-scale genome assembly of the black bullhead catfish (Ameiurus melas).</title>
        <authorList>
            <person name="Wen M."/>
            <person name="Zham M."/>
            <person name="Cabau C."/>
            <person name="Klopp C."/>
            <person name="Donnadieu C."/>
            <person name="Roques C."/>
            <person name="Bouchez O."/>
            <person name="Lampietro C."/>
            <person name="Jouanno E."/>
            <person name="Herpin A."/>
            <person name="Louis A."/>
            <person name="Berthelot C."/>
            <person name="Parey E."/>
            <person name="Roest-Crollius H."/>
            <person name="Braasch I."/>
            <person name="Postlethwait J."/>
            <person name="Robinson-Rechavi M."/>
            <person name="Echchiki A."/>
            <person name="Begum T."/>
            <person name="Montfort J."/>
            <person name="Schartl M."/>
            <person name="Bobe J."/>
            <person name="Guiguen Y."/>
        </authorList>
    </citation>
    <scope>NUCLEOTIDE SEQUENCE [LARGE SCALE GENOMIC DNA]</scope>
    <source>
        <strain evidence="3">M_S1</strain>
        <tissue evidence="3">Blood</tissue>
    </source>
</reference>
<sequence length="190" mass="21076">MRSVIPSHFCKQKLEPDEHVLFLLLSWGFFPLELGIKSRKSRKMFSFFGHRKDSKKSPASERETEGFVIIGETAEEQGAKRQSRNAAQFATNVIIQPSKTSNPAPTKTQETVQSSLAPPTSEPSAEPANTDVPGHSELLGDIPFTLAPHILAMQAGLPRLPDINLPRDINENLANFCYDFTLENSVLCEL</sequence>
<organism evidence="3 4">
    <name type="scientific">Ameiurus melas</name>
    <name type="common">Black bullhead</name>
    <name type="synonym">Silurus melas</name>
    <dbReference type="NCBI Taxonomy" id="219545"/>
    <lineage>
        <taxon>Eukaryota</taxon>
        <taxon>Metazoa</taxon>
        <taxon>Chordata</taxon>
        <taxon>Craniata</taxon>
        <taxon>Vertebrata</taxon>
        <taxon>Euteleostomi</taxon>
        <taxon>Actinopterygii</taxon>
        <taxon>Neopterygii</taxon>
        <taxon>Teleostei</taxon>
        <taxon>Ostariophysi</taxon>
        <taxon>Siluriformes</taxon>
        <taxon>Ictaluridae</taxon>
        <taxon>Ameiurus</taxon>
    </lineage>
</organism>
<feature type="compositionally biased region" description="Polar residues" evidence="1">
    <location>
        <begin position="94"/>
        <end position="113"/>
    </location>
</feature>
<dbReference type="PANTHER" id="PTHR36291">
    <property type="entry name" value="UBAP1-MVB12-ASSOCIATED (UMA)-DOMAIN CONTAINING PROTEIN 1"/>
    <property type="match status" value="1"/>
</dbReference>
<dbReference type="InterPro" id="IPR053292">
    <property type="entry name" value="UBAP1-MVB12_assoc_domain"/>
</dbReference>
<dbReference type="PROSITE" id="PS51497">
    <property type="entry name" value="UMA"/>
    <property type="match status" value="1"/>
</dbReference>
<proteinExistence type="predicted"/>
<dbReference type="Proteomes" id="UP000593565">
    <property type="component" value="Unassembled WGS sequence"/>
</dbReference>
<feature type="region of interest" description="Disordered" evidence="1">
    <location>
        <begin position="94"/>
        <end position="136"/>
    </location>
</feature>
<evidence type="ECO:0000313" key="4">
    <source>
        <dbReference type="Proteomes" id="UP000593565"/>
    </source>
</evidence>
<name>A0A7J6ADD1_AMEME</name>
<protein>
    <recommendedName>
        <fullName evidence="2">UMA domain-containing protein</fullName>
    </recommendedName>
</protein>
<comment type="caution">
    <text evidence="3">The sequence shown here is derived from an EMBL/GenBank/DDBJ whole genome shotgun (WGS) entry which is preliminary data.</text>
</comment>
<accession>A0A7J6ADD1</accession>
<keyword evidence="4" id="KW-1185">Reference proteome</keyword>
<dbReference type="PANTHER" id="PTHR36291:SF1">
    <property type="entry name" value="UBAP1-MVB12-ASSOCIATED (UMA)-DOMAIN CONTAINING PROTEIN 1"/>
    <property type="match status" value="1"/>
</dbReference>
<dbReference type="InterPro" id="IPR023340">
    <property type="entry name" value="UMA"/>
</dbReference>
<evidence type="ECO:0000313" key="3">
    <source>
        <dbReference type="EMBL" id="KAF4080620.1"/>
    </source>
</evidence>
<evidence type="ECO:0000259" key="2">
    <source>
        <dbReference type="PROSITE" id="PS51497"/>
    </source>
</evidence>
<gene>
    <name evidence="3" type="ORF">AMELA_G00173380</name>
</gene>
<evidence type="ECO:0000256" key="1">
    <source>
        <dbReference type="SAM" id="MobiDB-lite"/>
    </source>
</evidence>